<dbReference type="InterPro" id="IPR052027">
    <property type="entry name" value="PspC"/>
</dbReference>
<dbReference type="Proteomes" id="UP001065265">
    <property type="component" value="Chromosome"/>
</dbReference>
<evidence type="ECO:0000313" key="9">
    <source>
        <dbReference type="Proteomes" id="UP001065265"/>
    </source>
</evidence>
<evidence type="ECO:0000313" key="8">
    <source>
        <dbReference type="EMBL" id="UVI40687.1"/>
    </source>
</evidence>
<evidence type="ECO:0000256" key="4">
    <source>
        <dbReference type="ARBA" id="ARBA00022989"/>
    </source>
</evidence>
<gene>
    <name evidence="8" type="ORF">L1F33_07050</name>
</gene>
<evidence type="ECO:0000256" key="2">
    <source>
        <dbReference type="ARBA" id="ARBA00022475"/>
    </source>
</evidence>
<organism evidence="8 9">
    <name type="scientific">Qipengyuania spongiae</name>
    <dbReference type="NCBI Taxonomy" id="2909673"/>
    <lineage>
        <taxon>Bacteria</taxon>
        <taxon>Pseudomonadati</taxon>
        <taxon>Pseudomonadota</taxon>
        <taxon>Alphaproteobacteria</taxon>
        <taxon>Sphingomonadales</taxon>
        <taxon>Erythrobacteraceae</taxon>
        <taxon>Qipengyuania</taxon>
    </lineage>
</organism>
<comment type="subcellular location">
    <subcellularLocation>
        <location evidence="1">Cell membrane</location>
        <topology evidence="1">Single-pass membrane protein</topology>
    </subcellularLocation>
</comment>
<keyword evidence="2" id="KW-1003">Cell membrane</keyword>
<proteinExistence type="predicted"/>
<feature type="domain" description="Phage shock protein PspC N-terminal" evidence="7">
    <location>
        <begin position="18"/>
        <end position="71"/>
    </location>
</feature>
<dbReference type="RefSeq" id="WP_265561229.1">
    <property type="nucleotide sequence ID" value="NZ_CP092471.1"/>
</dbReference>
<name>A0ABY5T1Q2_9SPHN</name>
<keyword evidence="9" id="KW-1185">Reference proteome</keyword>
<accession>A0ABY5T1Q2</accession>
<protein>
    <submittedName>
        <fullName evidence="8">PspC domain-containing protein</fullName>
    </submittedName>
</protein>
<dbReference type="PANTHER" id="PTHR33885">
    <property type="entry name" value="PHAGE SHOCK PROTEIN C"/>
    <property type="match status" value="1"/>
</dbReference>
<keyword evidence="5 6" id="KW-0472">Membrane</keyword>
<dbReference type="InterPro" id="IPR007168">
    <property type="entry name" value="Phageshock_PspC_N"/>
</dbReference>
<dbReference type="EMBL" id="CP092471">
    <property type="protein sequence ID" value="UVI40687.1"/>
    <property type="molecule type" value="Genomic_DNA"/>
</dbReference>
<evidence type="ECO:0000256" key="5">
    <source>
        <dbReference type="ARBA" id="ARBA00023136"/>
    </source>
</evidence>
<dbReference type="Pfam" id="PF04024">
    <property type="entry name" value="PspC"/>
    <property type="match status" value="1"/>
</dbReference>
<evidence type="ECO:0000256" key="3">
    <source>
        <dbReference type="ARBA" id="ARBA00022692"/>
    </source>
</evidence>
<reference evidence="8" key="1">
    <citation type="submission" date="2022-02" db="EMBL/GenBank/DDBJ databases">
        <title>Qipengyuania spongiae sp. nov., isolated from marine sponge.</title>
        <authorList>
            <person name="Li Z."/>
            <person name="Zhang M."/>
        </authorList>
    </citation>
    <scope>NUCLEOTIDE SEQUENCE</scope>
    <source>
        <strain evidence="8">PHS-Z21</strain>
    </source>
</reference>
<evidence type="ECO:0000256" key="1">
    <source>
        <dbReference type="ARBA" id="ARBA00004162"/>
    </source>
</evidence>
<keyword evidence="3 6" id="KW-0812">Transmembrane</keyword>
<evidence type="ECO:0000256" key="6">
    <source>
        <dbReference type="SAM" id="Phobius"/>
    </source>
</evidence>
<dbReference type="PANTHER" id="PTHR33885:SF3">
    <property type="entry name" value="PHAGE SHOCK PROTEIN C"/>
    <property type="match status" value="1"/>
</dbReference>
<evidence type="ECO:0000259" key="7">
    <source>
        <dbReference type="Pfam" id="PF04024"/>
    </source>
</evidence>
<feature type="transmembrane region" description="Helical" evidence="6">
    <location>
        <begin position="48"/>
        <end position="72"/>
    </location>
</feature>
<keyword evidence="4 6" id="KW-1133">Transmembrane helix</keyword>
<sequence>MSDLKFREDDRAVSHRPKFRLDKRDGKLMGVCAGIGNYFGVDTTLVRIAFVLGTLLGLGSFILIYLAIGLIAD</sequence>